<protein>
    <submittedName>
        <fullName evidence="1">Uncharacterized protein</fullName>
    </submittedName>
</protein>
<gene>
    <name evidence="1" type="ORF">ADS79_01915</name>
</gene>
<dbReference type="AlphaFoldDB" id="A0A0K9Z0M4"/>
<accession>A0A0K9Z0M4</accession>
<sequence>MSWLNKYLGGIKISAWLWWGEENGENAPASWNTSLEDSLDGFMKKAKPRPKWKGSGGVSGVDA</sequence>
<evidence type="ECO:0000313" key="2">
    <source>
        <dbReference type="Proteomes" id="UP000036834"/>
    </source>
</evidence>
<reference evidence="2" key="1">
    <citation type="submission" date="2015-07" db="EMBL/GenBank/DDBJ databases">
        <title>Genome sequencing project for genomic taxonomy and phylogenomics of Bacillus-like bacteria.</title>
        <authorList>
            <person name="Liu B."/>
            <person name="Wang J."/>
            <person name="Zhu Y."/>
            <person name="Liu G."/>
            <person name="Chen Q."/>
            <person name="Chen Z."/>
            <person name="Lan J."/>
            <person name="Che J."/>
            <person name="Ge C."/>
            <person name="Shi H."/>
            <person name="Pan Z."/>
            <person name="Liu X."/>
        </authorList>
    </citation>
    <scope>NUCLEOTIDE SEQUENCE [LARGE SCALE GENOMIC DNA]</scope>
    <source>
        <strain evidence="2">DSM 9887</strain>
    </source>
</reference>
<evidence type="ECO:0000313" key="1">
    <source>
        <dbReference type="EMBL" id="KNB74471.1"/>
    </source>
</evidence>
<dbReference type="Proteomes" id="UP000036834">
    <property type="component" value="Unassembled WGS sequence"/>
</dbReference>
<dbReference type="STRING" id="54915.ADS79_01915"/>
<dbReference type="EMBL" id="LGIQ01000002">
    <property type="protein sequence ID" value="KNB74471.1"/>
    <property type="molecule type" value="Genomic_DNA"/>
</dbReference>
<dbReference type="PATRIC" id="fig|54915.3.peg.5538"/>
<proteinExistence type="predicted"/>
<name>A0A0K9Z0M4_9BACL</name>
<comment type="caution">
    <text evidence="1">The sequence shown here is derived from an EMBL/GenBank/DDBJ whole genome shotgun (WGS) entry which is preliminary data.</text>
</comment>
<organism evidence="1 2">
    <name type="scientific">Brevibacillus reuszeri</name>
    <dbReference type="NCBI Taxonomy" id="54915"/>
    <lineage>
        <taxon>Bacteria</taxon>
        <taxon>Bacillati</taxon>
        <taxon>Bacillota</taxon>
        <taxon>Bacilli</taxon>
        <taxon>Bacillales</taxon>
        <taxon>Paenibacillaceae</taxon>
        <taxon>Brevibacillus</taxon>
    </lineage>
</organism>